<dbReference type="PROSITE" id="PS00122">
    <property type="entry name" value="CARBOXYLESTERASE_B_1"/>
    <property type="match status" value="1"/>
</dbReference>
<name>A0A8J9URF9_9NEOP</name>
<dbReference type="EC" id="3.1.1.-" evidence="7"/>
<dbReference type="PROSITE" id="PS00941">
    <property type="entry name" value="CARBOXYLESTERASE_B_2"/>
    <property type="match status" value="1"/>
</dbReference>
<keyword evidence="11" id="KW-1185">Reference proteome</keyword>
<dbReference type="Proteomes" id="UP000838878">
    <property type="component" value="Chromosome 4"/>
</dbReference>
<evidence type="ECO:0000256" key="6">
    <source>
        <dbReference type="ARBA" id="ARBA00023180"/>
    </source>
</evidence>
<feature type="transmembrane region" description="Helical" evidence="8">
    <location>
        <begin position="575"/>
        <end position="599"/>
    </location>
</feature>
<proteinExistence type="inferred from homology"/>
<keyword evidence="8" id="KW-1133">Transmembrane helix</keyword>
<accession>A0A8J9URF9</accession>
<evidence type="ECO:0000256" key="7">
    <source>
        <dbReference type="RuleBase" id="RU361235"/>
    </source>
</evidence>
<dbReference type="Pfam" id="PF00135">
    <property type="entry name" value="COesterase"/>
    <property type="match status" value="1"/>
</dbReference>
<keyword evidence="6" id="KW-0325">Glycoprotein</keyword>
<protein>
    <recommendedName>
        <fullName evidence="7">Carboxylic ester hydrolase</fullName>
        <ecNumber evidence="7">3.1.1.-</ecNumber>
    </recommendedName>
</protein>
<feature type="signal peptide" evidence="7">
    <location>
        <begin position="1"/>
        <end position="18"/>
    </location>
</feature>
<feature type="chain" id="PRO_5035488887" description="Carboxylic ester hydrolase" evidence="7">
    <location>
        <begin position="19"/>
        <end position="610"/>
    </location>
</feature>
<dbReference type="GO" id="GO:0052689">
    <property type="term" value="F:carboxylic ester hydrolase activity"/>
    <property type="evidence" value="ECO:0007669"/>
    <property type="project" value="UniProtKB-KW"/>
</dbReference>
<comment type="similarity">
    <text evidence="1 7">Belongs to the type-B carboxylesterase/lipase family.</text>
</comment>
<evidence type="ECO:0000256" key="4">
    <source>
        <dbReference type="ARBA" id="ARBA00022801"/>
    </source>
</evidence>
<sequence length="610" mass="68516">MDLIQVWIFVSFLTCVTCQDPVANLPQGRVVGIKVFTENSFTPIEAFFGIPYAAPPIGRLRFSPPERHTGWRRTLFAHRMHPRCPDSGNNTDVSEDCLYLNIWAPRRVEGKQMPVVIVLYSESWIQNGVNLPCQELAAGGLVVVTVAYRLHILAFFTLKSITARGNLALLDQYMALIWIRENIAAFGGNPNSITLMGHSAGADSVLLHIVSPRSIGLFHRAIIMSPQNVWKAIEKSIPQNNSLPETLSRKIIHSLGCSNSNDNEILQCLKIRSLTDLMALYKVDWTNALQPNPDYYLPESEQYSPRTLSAALASTKSSIEVDVLLGTVDLEAINYEYKYEDFLKEDSNHVFDYAISTLIPNLLSLLSLDRSENSALLTQIIQWQFLGLKKHIEDEKDMFNLIEAIARMESSAKWGAGSALLAARLARKISHNLYVYHYSQASSVDLSGRTFNFTGATHGAELIALLGDSLMLQVARRPASQSEKEISNKFRQYVTNFVKFGSPDSQKQWPKYIVGDSYIHEICHNKISECNTDKSTKDIDFWLQYLPRLANRLSSNEQAEKITSGNGDNRFRGGVLAMCGVSFMLLLLLGISIAVIYTWRTRRPLISILM</sequence>
<feature type="non-terminal residue" evidence="10">
    <location>
        <position position="610"/>
    </location>
</feature>
<dbReference type="InterPro" id="IPR002018">
    <property type="entry name" value="CarbesteraseB"/>
</dbReference>
<evidence type="ECO:0000313" key="11">
    <source>
        <dbReference type="Proteomes" id="UP000838878"/>
    </source>
</evidence>
<keyword evidence="5" id="KW-1015">Disulfide bond</keyword>
<keyword evidence="8" id="KW-0472">Membrane</keyword>
<dbReference type="InterPro" id="IPR019826">
    <property type="entry name" value="Carboxylesterase_B_AS"/>
</dbReference>
<evidence type="ECO:0000256" key="2">
    <source>
        <dbReference type="ARBA" id="ARBA00022487"/>
    </source>
</evidence>
<dbReference type="Gene3D" id="3.40.50.1820">
    <property type="entry name" value="alpha/beta hydrolase"/>
    <property type="match status" value="1"/>
</dbReference>
<dbReference type="AlphaFoldDB" id="A0A8J9URF9"/>
<keyword evidence="8" id="KW-0812">Transmembrane</keyword>
<organism evidence="10 11">
    <name type="scientific">Brenthis ino</name>
    <name type="common">lesser marbled fritillary</name>
    <dbReference type="NCBI Taxonomy" id="405034"/>
    <lineage>
        <taxon>Eukaryota</taxon>
        <taxon>Metazoa</taxon>
        <taxon>Ecdysozoa</taxon>
        <taxon>Arthropoda</taxon>
        <taxon>Hexapoda</taxon>
        <taxon>Insecta</taxon>
        <taxon>Pterygota</taxon>
        <taxon>Neoptera</taxon>
        <taxon>Endopterygota</taxon>
        <taxon>Lepidoptera</taxon>
        <taxon>Glossata</taxon>
        <taxon>Ditrysia</taxon>
        <taxon>Papilionoidea</taxon>
        <taxon>Nymphalidae</taxon>
        <taxon>Heliconiinae</taxon>
        <taxon>Argynnini</taxon>
        <taxon>Brenthis</taxon>
    </lineage>
</organism>
<gene>
    <name evidence="10" type="ORF">BINO364_LOCUS10502</name>
</gene>
<keyword evidence="4 7" id="KW-0378">Hydrolase</keyword>
<evidence type="ECO:0000259" key="9">
    <source>
        <dbReference type="Pfam" id="PF00135"/>
    </source>
</evidence>
<dbReference type="SUPFAM" id="SSF53474">
    <property type="entry name" value="alpha/beta-Hydrolases"/>
    <property type="match status" value="1"/>
</dbReference>
<evidence type="ECO:0000256" key="8">
    <source>
        <dbReference type="SAM" id="Phobius"/>
    </source>
</evidence>
<dbReference type="InterPro" id="IPR019819">
    <property type="entry name" value="Carboxylesterase_B_CS"/>
</dbReference>
<evidence type="ECO:0000256" key="1">
    <source>
        <dbReference type="ARBA" id="ARBA00005964"/>
    </source>
</evidence>
<keyword evidence="3 7" id="KW-0732">Signal</keyword>
<dbReference type="OrthoDB" id="19501at2759"/>
<feature type="domain" description="Carboxylesterase type B" evidence="9">
    <location>
        <begin position="19"/>
        <end position="542"/>
    </location>
</feature>
<evidence type="ECO:0000256" key="5">
    <source>
        <dbReference type="ARBA" id="ARBA00023157"/>
    </source>
</evidence>
<keyword evidence="2" id="KW-0719">Serine esterase</keyword>
<dbReference type="PANTHER" id="PTHR43903">
    <property type="entry name" value="NEUROLIGIN"/>
    <property type="match status" value="1"/>
</dbReference>
<evidence type="ECO:0000256" key="3">
    <source>
        <dbReference type="ARBA" id="ARBA00022729"/>
    </source>
</evidence>
<evidence type="ECO:0000313" key="10">
    <source>
        <dbReference type="EMBL" id="CAH0724848.1"/>
    </source>
</evidence>
<dbReference type="InterPro" id="IPR051093">
    <property type="entry name" value="Neuroligin/BSAL"/>
</dbReference>
<dbReference type="InterPro" id="IPR029058">
    <property type="entry name" value="AB_hydrolase_fold"/>
</dbReference>
<reference evidence="10" key="1">
    <citation type="submission" date="2021-12" db="EMBL/GenBank/DDBJ databases">
        <authorList>
            <person name="Martin H S."/>
        </authorList>
    </citation>
    <scope>NUCLEOTIDE SEQUENCE</scope>
</reference>
<dbReference type="EMBL" id="OV170224">
    <property type="protein sequence ID" value="CAH0724848.1"/>
    <property type="molecule type" value="Genomic_DNA"/>
</dbReference>